<dbReference type="Proteomes" id="UP000198781">
    <property type="component" value="Unassembled WGS sequence"/>
</dbReference>
<gene>
    <name evidence="7" type="ORF">SAMN05192589_105215</name>
</gene>
<evidence type="ECO:0000259" key="5">
    <source>
        <dbReference type="PROSITE" id="PS50885"/>
    </source>
</evidence>
<reference evidence="7 8" key="1">
    <citation type="submission" date="2016-10" db="EMBL/GenBank/DDBJ databases">
        <authorList>
            <person name="de Groot N.N."/>
        </authorList>
    </citation>
    <scope>NUCLEOTIDE SEQUENCE [LARGE SCALE GENOMIC DNA]</scope>
    <source>
        <strain evidence="7 8">DSM 16619</strain>
    </source>
</reference>
<dbReference type="InterPro" id="IPR043128">
    <property type="entry name" value="Rev_trsase/Diguanyl_cyclase"/>
</dbReference>
<dbReference type="PROSITE" id="PS50885">
    <property type="entry name" value="HAMP"/>
    <property type="match status" value="1"/>
</dbReference>
<dbReference type="RefSeq" id="WP_092743496.1">
    <property type="nucleotide sequence ID" value="NZ_FMZC01000005.1"/>
</dbReference>
<organism evidence="7 8">
    <name type="scientific">Paracidovorax valerianellae</name>
    <dbReference type="NCBI Taxonomy" id="187868"/>
    <lineage>
        <taxon>Bacteria</taxon>
        <taxon>Pseudomonadati</taxon>
        <taxon>Pseudomonadota</taxon>
        <taxon>Betaproteobacteria</taxon>
        <taxon>Burkholderiales</taxon>
        <taxon>Comamonadaceae</taxon>
        <taxon>Paracidovorax</taxon>
    </lineage>
</organism>
<feature type="transmembrane region" description="Helical" evidence="4">
    <location>
        <begin position="20"/>
        <end position="38"/>
    </location>
</feature>
<dbReference type="InterPro" id="IPR029787">
    <property type="entry name" value="Nucleotide_cyclase"/>
</dbReference>
<dbReference type="AlphaFoldDB" id="A0A1G6TSY7"/>
<dbReference type="OrthoDB" id="9814866at2"/>
<evidence type="ECO:0000256" key="1">
    <source>
        <dbReference type="ARBA" id="ARBA00012528"/>
    </source>
</evidence>
<dbReference type="SUPFAM" id="SSF55073">
    <property type="entry name" value="Nucleotide cyclase"/>
    <property type="match status" value="1"/>
</dbReference>
<dbReference type="InterPro" id="IPR050469">
    <property type="entry name" value="Diguanylate_Cyclase"/>
</dbReference>
<keyword evidence="3" id="KW-0175">Coiled coil</keyword>
<feature type="coiled-coil region" evidence="3">
    <location>
        <begin position="367"/>
        <end position="401"/>
    </location>
</feature>
<protein>
    <recommendedName>
        <fullName evidence="1">diguanylate cyclase</fullName>
        <ecNumber evidence="1">2.7.7.65</ecNumber>
    </recommendedName>
</protein>
<name>A0A1G6TSY7_9BURK</name>
<dbReference type="PANTHER" id="PTHR45138:SF9">
    <property type="entry name" value="DIGUANYLATE CYCLASE DGCM-RELATED"/>
    <property type="match status" value="1"/>
</dbReference>
<dbReference type="GO" id="GO:0007165">
    <property type="term" value="P:signal transduction"/>
    <property type="evidence" value="ECO:0007669"/>
    <property type="project" value="InterPro"/>
</dbReference>
<dbReference type="SMART" id="SM00267">
    <property type="entry name" value="GGDEF"/>
    <property type="match status" value="1"/>
</dbReference>
<keyword evidence="4" id="KW-0812">Transmembrane</keyword>
<dbReference type="InterPro" id="IPR003660">
    <property type="entry name" value="HAMP_dom"/>
</dbReference>
<dbReference type="CDD" id="cd06225">
    <property type="entry name" value="HAMP"/>
    <property type="match status" value="1"/>
</dbReference>
<dbReference type="SMART" id="SM00304">
    <property type="entry name" value="HAMP"/>
    <property type="match status" value="1"/>
</dbReference>
<dbReference type="STRING" id="187868.SAMN05192589_105215"/>
<keyword evidence="4" id="KW-1133">Transmembrane helix</keyword>
<evidence type="ECO:0000256" key="4">
    <source>
        <dbReference type="SAM" id="Phobius"/>
    </source>
</evidence>
<dbReference type="GO" id="GO:0016020">
    <property type="term" value="C:membrane"/>
    <property type="evidence" value="ECO:0007669"/>
    <property type="project" value="InterPro"/>
</dbReference>
<accession>A0A1G6TSY7</accession>
<dbReference type="Gene3D" id="6.10.340.10">
    <property type="match status" value="1"/>
</dbReference>
<evidence type="ECO:0000256" key="3">
    <source>
        <dbReference type="SAM" id="Coils"/>
    </source>
</evidence>
<sequence length="566" mass="62339">METTDKAAHSHHSFRGQLTLLFGGLSLASLLGVGLYVGHIATAELARFGGELLHTSARSAADLLATNLRERAQEIDLLRQLTLLTRGDLSAPEIRQALDLRKATHNEYAWIGVTEAGGRVAQATDGVLVGAQVEHRPWFQSARSGLFVGDVHEAVLLAKQLPNLNPDQPLRFIDFAAPILDDQGQLRGVLGAHAHWSWVTETVESIVVNRVGQHGAEVLIADKEGRILYPFRHAGQLHLPHGASAQAESERLEWNDGAQYLTSVVEVPTVAHTDLGWRIVVRQPLDKALAPVKALRQQLILLGLLTALGCALVAYRLAARISRPIEQLARAARMIESRAGTPVYPGDEHASEITQLNHSFQSMTASLLERERELSQLNTSLEELVAERTQALHRANQELENLAVHDALTGLYNRRRFDEKLHEYVQLFHRTGRTFALLLIDADHFKNVNDQHGHQAGDAVLQQLARVIAGSVRVTDFVARYGGEEFVVLLPEPQDQQEGRVVAEKIRLAVSQSPFPAVGQITVSLGMSFSSLGDTRETDLVQRADQALYQAKQQGRNQVVLANENT</sequence>
<evidence type="ECO:0000256" key="2">
    <source>
        <dbReference type="ARBA" id="ARBA00034247"/>
    </source>
</evidence>
<keyword evidence="8" id="KW-1185">Reference proteome</keyword>
<evidence type="ECO:0000313" key="8">
    <source>
        <dbReference type="Proteomes" id="UP000198781"/>
    </source>
</evidence>
<evidence type="ECO:0000259" key="6">
    <source>
        <dbReference type="PROSITE" id="PS50887"/>
    </source>
</evidence>
<dbReference type="Gene3D" id="3.30.450.20">
    <property type="entry name" value="PAS domain"/>
    <property type="match status" value="1"/>
</dbReference>
<dbReference type="EMBL" id="FMZC01000005">
    <property type="protein sequence ID" value="SDD31445.1"/>
    <property type="molecule type" value="Genomic_DNA"/>
</dbReference>
<dbReference type="PROSITE" id="PS50887">
    <property type="entry name" value="GGDEF"/>
    <property type="match status" value="1"/>
</dbReference>
<feature type="domain" description="GGDEF" evidence="6">
    <location>
        <begin position="433"/>
        <end position="564"/>
    </location>
</feature>
<dbReference type="GO" id="GO:0052621">
    <property type="term" value="F:diguanylate cyclase activity"/>
    <property type="evidence" value="ECO:0007669"/>
    <property type="project" value="UniProtKB-EC"/>
</dbReference>
<dbReference type="CDD" id="cd01949">
    <property type="entry name" value="GGDEF"/>
    <property type="match status" value="1"/>
</dbReference>
<dbReference type="EC" id="2.7.7.65" evidence="1"/>
<dbReference type="InterPro" id="IPR000160">
    <property type="entry name" value="GGDEF_dom"/>
</dbReference>
<proteinExistence type="predicted"/>
<keyword evidence="4" id="KW-0472">Membrane</keyword>
<evidence type="ECO:0000313" key="7">
    <source>
        <dbReference type="EMBL" id="SDD31445.1"/>
    </source>
</evidence>
<dbReference type="FunFam" id="3.30.70.270:FF:000001">
    <property type="entry name" value="Diguanylate cyclase domain protein"/>
    <property type="match status" value="1"/>
</dbReference>
<dbReference type="Pfam" id="PF00672">
    <property type="entry name" value="HAMP"/>
    <property type="match status" value="1"/>
</dbReference>
<feature type="domain" description="HAMP" evidence="5">
    <location>
        <begin position="319"/>
        <end position="372"/>
    </location>
</feature>
<dbReference type="Gene3D" id="3.30.70.270">
    <property type="match status" value="1"/>
</dbReference>
<comment type="catalytic activity">
    <reaction evidence="2">
        <text>2 GTP = 3',3'-c-di-GMP + 2 diphosphate</text>
        <dbReference type="Rhea" id="RHEA:24898"/>
        <dbReference type="ChEBI" id="CHEBI:33019"/>
        <dbReference type="ChEBI" id="CHEBI:37565"/>
        <dbReference type="ChEBI" id="CHEBI:58805"/>
        <dbReference type="EC" id="2.7.7.65"/>
    </reaction>
</comment>
<dbReference type="NCBIfam" id="TIGR00254">
    <property type="entry name" value="GGDEF"/>
    <property type="match status" value="1"/>
</dbReference>
<dbReference type="Pfam" id="PF00990">
    <property type="entry name" value="GGDEF"/>
    <property type="match status" value="1"/>
</dbReference>
<dbReference type="PANTHER" id="PTHR45138">
    <property type="entry name" value="REGULATORY COMPONENTS OF SENSORY TRANSDUCTION SYSTEM"/>
    <property type="match status" value="1"/>
</dbReference>